<organism evidence="2 3">
    <name type="scientific">Nocardiopsis flavescens</name>
    <dbReference type="NCBI Taxonomy" id="758803"/>
    <lineage>
        <taxon>Bacteria</taxon>
        <taxon>Bacillati</taxon>
        <taxon>Actinomycetota</taxon>
        <taxon>Actinomycetes</taxon>
        <taxon>Streptosporangiales</taxon>
        <taxon>Nocardiopsidaceae</taxon>
        <taxon>Nocardiopsis</taxon>
    </lineage>
</organism>
<dbReference type="InterPro" id="IPR007278">
    <property type="entry name" value="DUF397"/>
</dbReference>
<dbReference type="STRING" id="758803.SAMN05421803_10310"/>
<sequence>MSDSPGWFTSSHSGFESACVEVAVVDSAPWFTSSHSGFAQNCVEVALGLPRAILLRDTRHRSAAVLAVGPREWSALVIATARS</sequence>
<dbReference type="Proteomes" id="UP000184452">
    <property type="component" value="Unassembled WGS sequence"/>
</dbReference>
<name>A0A1M6FFI0_9ACTN</name>
<dbReference type="OrthoDB" id="4570646at2"/>
<evidence type="ECO:0000313" key="2">
    <source>
        <dbReference type="EMBL" id="SHI96413.1"/>
    </source>
</evidence>
<dbReference type="RefSeq" id="WP_073376530.1">
    <property type="nucleotide sequence ID" value="NZ_FQZK01000003.1"/>
</dbReference>
<evidence type="ECO:0000313" key="3">
    <source>
        <dbReference type="Proteomes" id="UP000184452"/>
    </source>
</evidence>
<proteinExistence type="predicted"/>
<gene>
    <name evidence="2" type="ORF">SAMN05421803_10310</name>
</gene>
<dbReference type="EMBL" id="FQZK01000003">
    <property type="protein sequence ID" value="SHI96413.1"/>
    <property type="molecule type" value="Genomic_DNA"/>
</dbReference>
<reference evidence="2 3" key="1">
    <citation type="submission" date="2016-11" db="EMBL/GenBank/DDBJ databases">
        <authorList>
            <person name="Jaros S."/>
            <person name="Januszkiewicz K."/>
            <person name="Wedrychowicz H."/>
        </authorList>
    </citation>
    <scope>NUCLEOTIDE SEQUENCE [LARGE SCALE GENOMIC DNA]</scope>
    <source>
        <strain evidence="2 3">CGMCC 4.5723</strain>
    </source>
</reference>
<dbReference type="AlphaFoldDB" id="A0A1M6FFI0"/>
<dbReference type="Pfam" id="PF04149">
    <property type="entry name" value="DUF397"/>
    <property type="match status" value="1"/>
</dbReference>
<feature type="domain" description="DUF397" evidence="1">
    <location>
        <begin position="28"/>
        <end position="77"/>
    </location>
</feature>
<keyword evidence="3" id="KW-1185">Reference proteome</keyword>
<accession>A0A1M6FFI0</accession>
<protein>
    <recommendedName>
        <fullName evidence="1">DUF397 domain-containing protein</fullName>
    </recommendedName>
</protein>
<evidence type="ECO:0000259" key="1">
    <source>
        <dbReference type="Pfam" id="PF04149"/>
    </source>
</evidence>